<dbReference type="Pfam" id="PF00072">
    <property type="entry name" value="Response_reg"/>
    <property type="match status" value="1"/>
</dbReference>
<name>A0A132PDD3_9MYCO</name>
<dbReference type="PATRIC" id="fig|59750.3.peg.4057"/>
<proteinExistence type="predicted"/>
<dbReference type="EMBL" id="LGTW01000028">
    <property type="protein sequence ID" value="KWX20339.1"/>
    <property type="molecule type" value="Genomic_DNA"/>
</dbReference>
<dbReference type="PANTHER" id="PTHR44591:SF3">
    <property type="entry name" value="RESPONSE REGULATORY DOMAIN-CONTAINING PROTEIN"/>
    <property type="match status" value="1"/>
</dbReference>
<accession>A0A132PDD3</accession>
<dbReference type="PANTHER" id="PTHR44591">
    <property type="entry name" value="STRESS RESPONSE REGULATOR PROTEIN 1"/>
    <property type="match status" value="1"/>
</dbReference>
<dbReference type="AlphaFoldDB" id="A0A132PDD3"/>
<dbReference type="RefSeq" id="WP_067857125.1">
    <property type="nucleotide sequence ID" value="NZ_LGTW01000028.1"/>
</dbReference>
<evidence type="ECO:0000259" key="3">
    <source>
        <dbReference type="PROSITE" id="PS50110"/>
    </source>
</evidence>
<protein>
    <submittedName>
        <fullName evidence="4">Chemotaxis protein CheY</fullName>
    </submittedName>
</protein>
<dbReference type="PROSITE" id="PS50110">
    <property type="entry name" value="RESPONSE_REGULATORY"/>
    <property type="match status" value="1"/>
</dbReference>
<dbReference type="SUPFAM" id="SSF52172">
    <property type="entry name" value="CheY-like"/>
    <property type="match status" value="1"/>
</dbReference>
<dbReference type="InterPro" id="IPR050595">
    <property type="entry name" value="Bact_response_regulator"/>
</dbReference>
<evidence type="ECO:0000256" key="1">
    <source>
        <dbReference type="ARBA" id="ARBA00022553"/>
    </source>
</evidence>
<evidence type="ECO:0000256" key="2">
    <source>
        <dbReference type="PROSITE-ProRule" id="PRU00169"/>
    </source>
</evidence>
<feature type="domain" description="Response regulatory" evidence="3">
    <location>
        <begin position="2"/>
        <end position="116"/>
    </location>
</feature>
<dbReference type="SMART" id="SM00448">
    <property type="entry name" value="REC"/>
    <property type="match status" value="1"/>
</dbReference>
<dbReference type="Gene3D" id="3.40.50.2300">
    <property type="match status" value="1"/>
</dbReference>
<organism evidence="4 5">
    <name type="scientific">Mycolicibacterium wolinskyi</name>
    <dbReference type="NCBI Taxonomy" id="59750"/>
    <lineage>
        <taxon>Bacteria</taxon>
        <taxon>Bacillati</taxon>
        <taxon>Actinomycetota</taxon>
        <taxon>Actinomycetes</taxon>
        <taxon>Mycobacteriales</taxon>
        <taxon>Mycobacteriaceae</taxon>
        <taxon>Mycolicibacterium</taxon>
    </lineage>
</organism>
<evidence type="ECO:0000313" key="4">
    <source>
        <dbReference type="EMBL" id="KWX20339.1"/>
    </source>
</evidence>
<dbReference type="STRING" id="59750.AWC31_26500"/>
<sequence>MRCLIVDDSAQFRAAASAMLECAGITVDVASDGAEAVRCYHAHPPDVTLVDVDLGVESGFDVAEQLHRIEPPGAPVILISTHDEQDLADMIAASCAVGFLPKIALSPDAIHRMIEA</sequence>
<gene>
    <name evidence="4" type="ORF">AFM11_30780</name>
</gene>
<dbReference type="GO" id="GO:0000160">
    <property type="term" value="P:phosphorelay signal transduction system"/>
    <property type="evidence" value="ECO:0007669"/>
    <property type="project" value="InterPro"/>
</dbReference>
<dbReference type="InterPro" id="IPR001789">
    <property type="entry name" value="Sig_transdc_resp-reg_receiver"/>
</dbReference>
<keyword evidence="5" id="KW-1185">Reference proteome</keyword>
<dbReference type="CDD" id="cd00156">
    <property type="entry name" value="REC"/>
    <property type="match status" value="1"/>
</dbReference>
<reference evidence="4 5" key="1">
    <citation type="submission" date="2015-07" db="EMBL/GenBank/DDBJ databases">
        <title>A draft genome sequence of Mycobacterium wolinskyi.</title>
        <authorList>
            <person name="de Man T.J."/>
            <person name="Perry K.A."/>
            <person name="Coulliette A.D."/>
            <person name="Jensen B."/>
            <person name="Toney N.C."/>
            <person name="Limbago B.M."/>
            <person name="Noble-Wang J."/>
        </authorList>
    </citation>
    <scope>NUCLEOTIDE SEQUENCE [LARGE SCALE GENOMIC DNA]</scope>
    <source>
        <strain evidence="4 5">CDC_01</strain>
    </source>
</reference>
<evidence type="ECO:0000313" key="5">
    <source>
        <dbReference type="Proteomes" id="UP000070612"/>
    </source>
</evidence>
<dbReference type="InterPro" id="IPR011006">
    <property type="entry name" value="CheY-like_superfamily"/>
</dbReference>
<dbReference type="Proteomes" id="UP000070612">
    <property type="component" value="Unassembled WGS sequence"/>
</dbReference>
<keyword evidence="1 2" id="KW-0597">Phosphoprotein</keyword>
<comment type="caution">
    <text evidence="4">The sequence shown here is derived from an EMBL/GenBank/DDBJ whole genome shotgun (WGS) entry which is preliminary data.</text>
</comment>
<feature type="modified residue" description="4-aspartylphosphate" evidence="2">
    <location>
        <position position="51"/>
    </location>
</feature>